<dbReference type="GO" id="GO:0030479">
    <property type="term" value="C:actin cortical patch"/>
    <property type="evidence" value="ECO:0007669"/>
    <property type="project" value="UniProtKB-SubCell"/>
</dbReference>
<feature type="compositionally biased region" description="Polar residues" evidence="17">
    <location>
        <begin position="292"/>
        <end position="302"/>
    </location>
</feature>
<feature type="compositionally biased region" description="Pro residues" evidence="17">
    <location>
        <begin position="1835"/>
        <end position="1844"/>
    </location>
</feature>
<dbReference type="OrthoDB" id="6108017at2759"/>
<dbReference type="Gene3D" id="2.30.30.40">
    <property type="entry name" value="SH3 Domains"/>
    <property type="match status" value="1"/>
</dbReference>
<reference evidence="21" key="1">
    <citation type="journal article" date="2020" name="Nat. Commun.">
        <title>Large-scale genome sequencing of mycorrhizal fungi provides insights into the early evolution of symbiotic traits.</title>
        <authorList>
            <person name="Miyauchi S."/>
            <person name="Kiss E."/>
            <person name="Kuo A."/>
            <person name="Drula E."/>
            <person name="Kohler A."/>
            <person name="Sanchez-Garcia M."/>
            <person name="Morin E."/>
            <person name="Andreopoulos B."/>
            <person name="Barry K.W."/>
            <person name="Bonito G."/>
            <person name="Buee M."/>
            <person name="Carver A."/>
            <person name="Chen C."/>
            <person name="Cichocki N."/>
            <person name="Clum A."/>
            <person name="Culley D."/>
            <person name="Crous P.W."/>
            <person name="Fauchery L."/>
            <person name="Girlanda M."/>
            <person name="Hayes R.D."/>
            <person name="Keri Z."/>
            <person name="LaButti K."/>
            <person name="Lipzen A."/>
            <person name="Lombard V."/>
            <person name="Magnuson J."/>
            <person name="Maillard F."/>
            <person name="Murat C."/>
            <person name="Nolan M."/>
            <person name="Ohm R.A."/>
            <person name="Pangilinan J."/>
            <person name="Pereira M.F."/>
            <person name="Perotto S."/>
            <person name="Peter M."/>
            <person name="Pfister S."/>
            <person name="Riley R."/>
            <person name="Sitrit Y."/>
            <person name="Stielow J.B."/>
            <person name="Szollosi G."/>
            <person name="Zifcakova L."/>
            <person name="Stursova M."/>
            <person name="Spatafora J.W."/>
            <person name="Tedersoo L."/>
            <person name="Vaario L.M."/>
            <person name="Yamada A."/>
            <person name="Yan M."/>
            <person name="Wang P."/>
            <person name="Xu J."/>
            <person name="Bruns T."/>
            <person name="Baldrian P."/>
            <person name="Vilgalys R."/>
            <person name="Dunand C."/>
            <person name="Henrissat B."/>
            <person name="Grigoriev I.V."/>
            <person name="Hibbett D."/>
            <person name="Nagy L.G."/>
            <person name="Martin F.M."/>
        </authorList>
    </citation>
    <scope>NUCLEOTIDE SEQUENCE</scope>
    <source>
        <strain evidence="21">UH-Tt-Lm1</strain>
    </source>
</reference>
<dbReference type="SUPFAM" id="SSF52540">
    <property type="entry name" value="P-loop containing nucleoside triphosphate hydrolases"/>
    <property type="match status" value="1"/>
</dbReference>
<evidence type="ECO:0000256" key="8">
    <source>
        <dbReference type="ARBA" id="ARBA00022801"/>
    </source>
</evidence>
<keyword evidence="8 21" id="KW-0378">Hydrolase</keyword>
<keyword evidence="5" id="KW-0597">Phosphoprotein</keyword>
<keyword evidence="7 16" id="KW-0547">Nucleotide-binding</keyword>
<evidence type="ECO:0000256" key="1">
    <source>
        <dbReference type="ARBA" id="ARBA00004134"/>
    </source>
</evidence>
<protein>
    <submittedName>
        <fullName evidence="21">P-loop containing nucleoside triphosphate hydrolase protein</fullName>
    </submittedName>
</protein>
<keyword evidence="11 16" id="KW-0505">Motor protein</keyword>
<evidence type="ECO:0000256" key="3">
    <source>
        <dbReference type="ARBA" id="ARBA00022443"/>
    </source>
</evidence>
<dbReference type="Gene3D" id="3.40.850.10">
    <property type="entry name" value="Kinesin motor domain"/>
    <property type="match status" value="1"/>
</dbReference>
<evidence type="ECO:0000256" key="7">
    <source>
        <dbReference type="ARBA" id="ARBA00022741"/>
    </source>
</evidence>
<dbReference type="GO" id="GO:0051286">
    <property type="term" value="C:cell tip"/>
    <property type="evidence" value="ECO:0007669"/>
    <property type="project" value="TreeGrafter"/>
</dbReference>
<keyword evidence="6" id="KW-0677">Repeat</keyword>
<dbReference type="InterPro" id="IPR001452">
    <property type="entry name" value="SH3_domain"/>
</dbReference>
<dbReference type="Pfam" id="PF06017">
    <property type="entry name" value="Myosin_TH1"/>
    <property type="match status" value="1"/>
</dbReference>
<feature type="region of interest" description="Disordered" evidence="17">
    <location>
        <begin position="190"/>
        <end position="213"/>
    </location>
</feature>
<dbReference type="GO" id="GO:0051015">
    <property type="term" value="F:actin filament binding"/>
    <property type="evidence" value="ECO:0007669"/>
    <property type="project" value="TreeGrafter"/>
</dbReference>
<feature type="compositionally biased region" description="Pro residues" evidence="17">
    <location>
        <begin position="1636"/>
        <end position="1654"/>
    </location>
</feature>
<gene>
    <name evidence="21" type="ORF">BJ322DRAFT_1204174</name>
</gene>
<dbReference type="Gene3D" id="1.25.10.10">
    <property type="entry name" value="Leucine-rich Repeat Variant"/>
    <property type="match status" value="1"/>
</dbReference>
<evidence type="ECO:0000256" key="5">
    <source>
        <dbReference type="ARBA" id="ARBA00022553"/>
    </source>
</evidence>
<comment type="caution">
    <text evidence="21">The sequence shown here is derived from an EMBL/GenBank/DDBJ whole genome shotgun (WGS) entry which is preliminary data.</text>
</comment>
<dbReference type="CDD" id="cd01378">
    <property type="entry name" value="MYSc_Myo1"/>
    <property type="match status" value="1"/>
</dbReference>
<dbReference type="FunFam" id="1.20.58.530:FF:000007">
    <property type="entry name" value="Myosin IE"/>
    <property type="match status" value="1"/>
</dbReference>
<keyword evidence="22" id="KW-1185">Reference proteome</keyword>
<name>A0A9P6HGX5_9AGAM</name>
<evidence type="ECO:0000259" key="18">
    <source>
        <dbReference type="PROSITE" id="PS50002"/>
    </source>
</evidence>
<dbReference type="GO" id="GO:0016459">
    <property type="term" value="C:myosin complex"/>
    <property type="evidence" value="ECO:0007669"/>
    <property type="project" value="UniProtKB-KW"/>
</dbReference>
<dbReference type="Gene3D" id="1.20.5.4820">
    <property type="match status" value="1"/>
</dbReference>
<dbReference type="InterPro" id="IPR036961">
    <property type="entry name" value="Kinesin_motor_dom_sf"/>
</dbReference>
<dbReference type="GO" id="GO:0051666">
    <property type="term" value="P:actin cortical patch localization"/>
    <property type="evidence" value="ECO:0007669"/>
    <property type="project" value="TreeGrafter"/>
</dbReference>
<feature type="compositionally biased region" description="Low complexity" evidence="17">
    <location>
        <begin position="199"/>
        <end position="213"/>
    </location>
</feature>
<dbReference type="EMBL" id="WIUZ02000006">
    <property type="protein sequence ID" value="KAF9785779.1"/>
    <property type="molecule type" value="Genomic_DNA"/>
</dbReference>
<dbReference type="GO" id="GO:0006897">
    <property type="term" value="P:endocytosis"/>
    <property type="evidence" value="ECO:0007669"/>
    <property type="project" value="TreeGrafter"/>
</dbReference>
<keyword evidence="13" id="KW-0206">Cytoskeleton</keyword>
<evidence type="ECO:0000256" key="13">
    <source>
        <dbReference type="ARBA" id="ARBA00023212"/>
    </source>
</evidence>
<evidence type="ECO:0000256" key="4">
    <source>
        <dbReference type="ARBA" id="ARBA00022490"/>
    </source>
</evidence>
<dbReference type="SUPFAM" id="SSF48371">
    <property type="entry name" value="ARM repeat"/>
    <property type="match status" value="1"/>
</dbReference>
<keyword evidence="12 16" id="KW-0009">Actin-binding</keyword>
<keyword evidence="4" id="KW-0963">Cytoplasm</keyword>
<feature type="compositionally biased region" description="Low complexity" evidence="17">
    <location>
        <begin position="1733"/>
        <end position="1745"/>
    </location>
</feature>
<evidence type="ECO:0000259" key="19">
    <source>
        <dbReference type="PROSITE" id="PS51456"/>
    </source>
</evidence>
<feature type="region of interest" description="Disordered" evidence="17">
    <location>
        <begin position="292"/>
        <end position="314"/>
    </location>
</feature>
<dbReference type="GO" id="GO:0005886">
    <property type="term" value="C:plasma membrane"/>
    <property type="evidence" value="ECO:0007669"/>
    <property type="project" value="TreeGrafter"/>
</dbReference>
<evidence type="ECO:0000256" key="14">
    <source>
        <dbReference type="ARBA" id="ARBA00025586"/>
    </source>
</evidence>
<dbReference type="Pfam" id="PF00063">
    <property type="entry name" value="Myosin_head"/>
    <property type="match status" value="1"/>
</dbReference>
<dbReference type="PANTHER" id="PTHR13140:SF837">
    <property type="entry name" value="MYOSIN-3-RELATED"/>
    <property type="match status" value="1"/>
</dbReference>
<dbReference type="SMART" id="SM00326">
    <property type="entry name" value="SH3"/>
    <property type="match status" value="1"/>
</dbReference>
<dbReference type="InterPro" id="IPR027417">
    <property type="entry name" value="P-loop_NTPase"/>
</dbReference>
<dbReference type="Gene3D" id="1.10.10.820">
    <property type="match status" value="1"/>
</dbReference>
<feature type="domain" description="SH3" evidence="18">
    <location>
        <begin position="1655"/>
        <end position="1713"/>
    </location>
</feature>
<dbReference type="GO" id="GO:0000146">
    <property type="term" value="F:microfilament motor activity"/>
    <property type="evidence" value="ECO:0007669"/>
    <property type="project" value="TreeGrafter"/>
</dbReference>
<feature type="region of interest" description="Disordered" evidence="17">
    <location>
        <begin position="1545"/>
        <end position="1658"/>
    </location>
</feature>
<dbReference type="GO" id="GO:0007015">
    <property type="term" value="P:actin filament organization"/>
    <property type="evidence" value="ECO:0007669"/>
    <property type="project" value="TreeGrafter"/>
</dbReference>
<evidence type="ECO:0000256" key="17">
    <source>
        <dbReference type="SAM" id="MobiDB-lite"/>
    </source>
</evidence>
<evidence type="ECO:0000313" key="21">
    <source>
        <dbReference type="EMBL" id="KAF9785779.1"/>
    </source>
</evidence>
<dbReference type="InterPro" id="IPR011989">
    <property type="entry name" value="ARM-like"/>
</dbReference>
<evidence type="ECO:0000256" key="12">
    <source>
        <dbReference type="ARBA" id="ARBA00023203"/>
    </source>
</evidence>
<evidence type="ECO:0000256" key="10">
    <source>
        <dbReference type="ARBA" id="ARBA00023123"/>
    </source>
</evidence>
<dbReference type="InterPro" id="IPR036072">
    <property type="entry name" value="MYSc_Myo1"/>
</dbReference>
<dbReference type="PRINTS" id="PR00193">
    <property type="entry name" value="MYOSINHEAVY"/>
</dbReference>
<dbReference type="FunFam" id="1.20.5.4820:FF:000004">
    <property type="entry name" value="Myosin IE"/>
    <property type="match status" value="1"/>
</dbReference>
<dbReference type="SUPFAM" id="SSF50044">
    <property type="entry name" value="SH3-domain"/>
    <property type="match status" value="1"/>
</dbReference>
<keyword evidence="9 16" id="KW-0067">ATP-binding</keyword>
<comment type="function">
    <text evidence="14">Type-I myosin implicated in the organization of the actin cytoskeleton. Required for proper actin cytoskeleton polarization. At the cell cortex, assembles in patch-like structures together with proteins from the actin-polymerizing machinery and promotes actin assembly. Functions as actin nucleation-promoting factor (NPF) for the Arp2/3 complex.</text>
</comment>
<evidence type="ECO:0000256" key="9">
    <source>
        <dbReference type="ARBA" id="ARBA00022840"/>
    </source>
</evidence>
<evidence type="ECO:0000259" key="20">
    <source>
        <dbReference type="PROSITE" id="PS51757"/>
    </source>
</evidence>
<feature type="region of interest" description="Actin-binding" evidence="16">
    <location>
        <begin position="1188"/>
        <end position="1210"/>
    </location>
</feature>
<feature type="compositionally biased region" description="Pro residues" evidence="17">
    <location>
        <begin position="1805"/>
        <end position="1822"/>
    </location>
</feature>
<evidence type="ECO:0000256" key="2">
    <source>
        <dbReference type="ARBA" id="ARBA00008314"/>
    </source>
</evidence>
<dbReference type="Gene3D" id="1.20.120.720">
    <property type="entry name" value="Myosin VI head, motor domain, U50 subdomain"/>
    <property type="match status" value="1"/>
</dbReference>
<dbReference type="InterPro" id="IPR035535">
    <property type="entry name" value="Fungal_myosin-I_SH3"/>
</dbReference>
<keyword evidence="10 16" id="KW-0518">Myosin</keyword>
<proteinExistence type="inferred from homology"/>
<dbReference type="PANTHER" id="PTHR13140">
    <property type="entry name" value="MYOSIN"/>
    <property type="match status" value="1"/>
</dbReference>
<evidence type="ECO:0000256" key="11">
    <source>
        <dbReference type="ARBA" id="ARBA00023175"/>
    </source>
</evidence>
<organism evidence="21 22">
    <name type="scientific">Thelephora terrestris</name>
    <dbReference type="NCBI Taxonomy" id="56493"/>
    <lineage>
        <taxon>Eukaryota</taxon>
        <taxon>Fungi</taxon>
        <taxon>Dikarya</taxon>
        <taxon>Basidiomycota</taxon>
        <taxon>Agaricomycotina</taxon>
        <taxon>Agaricomycetes</taxon>
        <taxon>Thelephorales</taxon>
        <taxon>Thelephoraceae</taxon>
        <taxon>Thelephora</taxon>
    </lineage>
</organism>
<dbReference type="InterPro" id="IPR010926">
    <property type="entry name" value="Myosin_TH1"/>
</dbReference>
<sequence length="1887" mass="206816">MSLDDKLNALLKQSQQRAWATLGSEEVSHLTQAFRPTQSADTRSKAYLVLSAACQHVRETVAPSKGNGLNELDPATEALVKLFAPPIRDRFGETNNDELITAVTFFTALFQVDWQSAAVIFLEDNVFESLADITDLNPSKELAGETARLLAQASAHKSCRERIISSELRGWLEKSTSAVALIKLSRGTAEDAKGPAATDPGPSSSSSNLILSGEDSSATTNAIKETLSKDAAFLSRLFNLIPRPKKNQAYPVSSATNTPQVYGIAVIISNICSYRPRLSQDQEQIAKLRQMANNPSTSGLKSTTPVTDPLDDDPHVKERCRRMVNAGVGDVLSGMVRITDGKGVYVNVAKTILGLVEDKENRGKLLQSGCSRALVTVIRSFLPPTTTPVNQVEEPVLVAIQALAKFAITASPFHVFGPDQGTTFDAIRPFSILLLHPSSSLLQQFEALMALTNLSSASPEACSRIFKSEGLMNKVEFMLLDDNPLVQRASTELICNLIAGSEEVFDRYGGQEETASSKSKLQILVALSDVEDTNTRLAASGALATVTSSPNACKALFSLQMERHRVLPILAQLIDPTSEDDSTIPDPASVAGLLHRGVAISKKAGKKVTPAAKKSGGGNNKVAKADWKEGFKKKQVGVSDMTLLTTITNEAVNENLSQRWKNGEIYTYIGGVLISVNPFRDLGIYTDDVLSRYKGKNRLEVPPHVFSIAESAYYNMNAYHENQCVIISGESGAGKTEAAKRIMQYIAAVSGGKDSSIQEIKDMVLATNPLLESFGCAKTLRNNNSSRHGKYLEIMFNDHGEPIGAQITNYLLEKGRVVGQVENERNFHIFYQFTKAASNEQRETFGIQGPEAYAYTSLSNCLDVPGIDDVKDFEETRRAMQIVGLAQHEQTEVLRMLAVILWLGNIQFSEDDSGNSVVSDTNVTDFVGYLMEVDPAVVQKTMTTKIVETQRGGKRGSIYDVPLNPAQAVSGRDALSKAIYNNLFEWIVSKVNVSMKSRGAVAQLIGILDIFGFEIFEDNSFEQLCINYVNEKLQQIFIELTLKTEQEEYVREKIKWSPIKYFNNKVVCELIEERRPPGIFAALNDACATAHADPSAADNSFIQRTAILSSNPHFESRGSQFLVKHYAGDVMYKVAGMTDKNKDTLIKDLLDLVGGSGNAFLQELFPDRPDPNSKKRPPTQGDKIKASAGALVENLMRAQPSYIRTIKPNQNRSASEFDDKAVLHQIKYLGLQENIRVRRAGFAYRNTFEKMVERFYLLSPNTSYAGEYTWHGDPKSGCEKILTDTGISKDEWQMGVTKAFIKNPETLFALETMRDRYWHNMAARIQRAWRNYMRYKNDCARRIQRFWKANKENIEYARIRDYGHQLLGGRKERRRFSLLGHRRFMGDYLGADFKNPLGQELKSIAGISEKVSFSGRIQLLVSKLGRSSKPSPRYLLLTGTAIYILVTTAKDGRSVTSLERKIPLVTIKAVSMSNLRDDWMVLHCNISEEGDPVFSTTFKTELTTCLMQLTRGSANVQITPSIEYHKKRDKKTAIKFQKDETIPRNDLYKSHVVHVPSGEPPDSVSRPVPRKKGGVAKPVSKGKLLRAGGPSKPTGASRPKPAAQPLPGKTGISIPVKPSVTPKSTTKPTPTSTTRQPPPPPSRAPVPPPPPPLEPDVELYKAKFDFDGQEGEMSLTKDDIVELVEKTDNGWWLVKKDGNEGWTPNNYLVLVPPKPKATPAPPPPPPPPTQRRVPALPQTTTTTPAVKPPPVKSLVADSNAKPVSVFPGMGPSNGSAMPWKKTHTQQDSTDNSPNSSRPNSSLANKPPPPLATKPKPGPPPIASKPNVSGGNGGPPKIPGKPPIPTTQRPTGASRPAPKPAGRNPPALGGQLDLAAALAKRAQRGPDA</sequence>
<feature type="compositionally biased region" description="Pro residues" evidence="17">
    <location>
        <begin position="1712"/>
        <end position="1729"/>
    </location>
</feature>
<reference evidence="21" key="2">
    <citation type="submission" date="2020-11" db="EMBL/GenBank/DDBJ databases">
        <authorList>
            <consortium name="DOE Joint Genome Institute"/>
            <person name="Kuo A."/>
            <person name="Miyauchi S."/>
            <person name="Kiss E."/>
            <person name="Drula E."/>
            <person name="Kohler A."/>
            <person name="Sanchez-Garcia M."/>
            <person name="Andreopoulos B."/>
            <person name="Barry K.W."/>
            <person name="Bonito G."/>
            <person name="Buee M."/>
            <person name="Carver A."/>
            <person name="Chen C."/>
            <person name="Cichocki N."/>
            <person name="Clum A."/>
            <person name="Culley D."/>
            <person name="Crous P.W."/>
            <person name="Fauchery L."/>
            <person name="Girlanda M."/>
            <person name="Hayes R."/>
            <person name="Keri Z."/>
            <person name="Labutti K."/>
            <person name="Lipzen A."/>
            <person name="Lombard V."/>
            <person name="Magnuson J."/>
            <person name="Maillard F."/>
            <person name="Morin E."/>
            <person name="Murat C."/>
            <person name="Nolan M."/>
            <person name="Ohm R."/>
            <person name="Pangilinan J."/>
            <person name="Pereira M."/>
            <person name="Perotto S."/>
            <person name="Peter M."/>
            <person name="Riley R."/>
            <person name="Sitrit Y."/>
            <person name="Stielow B."/>
            <person name="Szollosi G."/>
            <person name="Zifcakova L."/>
            <person name="Stursova M."/>
            <person name="Spatafora J.W."/>
            <person name="Tedersoo L."/>
            <person name="Vaario L.-M."/>
            <person name="Yamada A."/>
            <person name="Yan M."/>
            <person name="Wang P."/>
            <person name="Xu J."/>
            <person name="Bruns T."/>
            <person name="Baldrian P."/>
            <person name="Vilgalys R."/>
            <person name="Henrissat B."/>
            <person name="Grigoriev I.V."/>
            <person name="Hibbett D."/>
            <person name="Nagy L.G."/>
            <person name="Martin F.M."/>
        </authorList>
    </citation>
    <scope>NUCLEOTIDE SEQUENCE</scope>
    <source>
        <strain evidence="21">UH-Tt-Lm1</strain>
    </source>
</reference>
<feature type="domain" description="TH1" evidence="20">
    <location>
        <begin position="1373"/>
        <end position="1561"/>
    </location>
</feature>
<evidence type="ECO:0000256" key="15">
    <source>
        <dbReference type="PROSITE-ProRule" id="PRU00192"/>
    </source>
</evidence>
<keyword evidence="3 15" id="KW-0728">SH3 domain</keyword>
<feature type="compositionally biased region" description="Low complexity" evidence="17">
    <location>
        <begin position="1615"/>
        <end position="1635"/>
    </location>
</feature>
<dbReference type="PROSITE" id="PS51456">
    <property type="entry name" value="MYOSIN_MOTOR"/>
    <property type="match status" value="1"/>
</dbReference>
<dbReference type="CDD" id="cd11858">
    <property type="entry name" value="SH3_Myosin-I_fungi"/>
    <property type="match status" value="1"/>
</dbReference>
<feature type="region of interest" description="Disordered" evidence="17">
    <location>
        <begin position="1163"/>
        <end position="1183"/>
    </location>
</feature>
<comment type="subcellular location">
    <subcellularLocation>
        <location evidence="1">Cytoplasm</location>
        <location evidence="1">Cytoskeleton</location>
        <location evidence="1">Actin patch</location>
    </subcellularLocation>
</comment>
<dbReference type="InterPro" id="IPR016024">
    <property type="entry name" value="ARM-type_fold"/>
</dbReference>
<evidence type="ECO:0000256" key="6">
    <source>
        <dbReference type="ARBA" id="ARBA00022737"/>
    </source>
</evidence>
<dbReference type="SMART" id="SM00242">
    <property type="entry name" value="MYSc"/>
    <property type="match status" value="1"/>
</dbReference>
<dbReference type="GO" id="GO:0016787">
    <property type="term" value="F:hydrolase activity"/>
    <property type="evidence" value="ECO:0007669"/>
    <property type="project" value="UniProtKB-KW"/>
</dbReference>
<feature type="binding site" evidence="16">
    <location>
        <begin position="729"/>
        <end position="736"/>
    </location>
    <ligand>
        <name>ATP</name>
        <dbReference type="ChEBI" id="CHEBI:30616"/>
    </ligand>
</feature>
<feature type="compositionally biased region" description="Low complexity" evidence="17">
    <location>
        <begin position="1791"/>
        <end position="1804"/>
    </location>
</feature>
<dbReference type="GO" id="GO:0005524">
    <property type="term" value="F:ATP binding"/>
    <property type="evidence" value="ECO:0007669"/>
    <property type="project" value="UniProtKB-UniRule"/>
</dbReference>
<dbReference type="Pfam" id="PF11701">
    <property type="entry name" value="UNC45-central"/>
    <property type="match status" value="1"/>
</dbReference>
<dbReference type="PROSITE" id="PS51757">
    <property type="entry name" value="TH1"/>
    <property type="match status" value="1"/>
</dbReference>
<feature type="region of interest" description="Disordered" evidence="17">
    <location>
        <begin position="1697"/>
        <end position="1869"/>
    </location>
</feature>
<dbReference type="FunFam" id="1.10.10.820:FF:000001">
    <property type="entry name" value="Myosin heavy chain"/>
    <property type="match status" value="1"/>
</dbReference>
<dbReference type="Proteomes" id="UP000736335">
    <property type="component" value="Unassembled WGS sequence"/>
</dbReference>
<evidence type="ECO:0000256" key="16">
    <source>
        <dbReference type="PROSITE-ProRule" id="PRU00782"/>
    </source>
</evidence>
<dbReference type="Pfam" id="PF14604">
    <property type="entry name" value="SH3_9"/>
    <property type="match status" value="1"/>
</dbReference>
<comment type="similarity">
    <text evidence="2 16">Belongs to the TRAFAC class myosin-kinesin ATPase superfamily. Myosin family.</text>
</comment>
<dbReference type="PROSITE" id="PS50002">
    <property type="entry name" value="SH3"/>
    <property type="match status" value="1"/>
</dbReference>
<dbReference type="FunFam" id="1.20.120.720:FF:000015">
    <property type="entry name" value="Myosin I"/>
    <property type="match status" value="1"/>
</dbReference>
<accession>A0A9P6HGX5</accession>
<dbReference type="InterPro" id="IPR036028">
    <property type="entry name" value="SH3-like_dom_sf"/>
</dbReference>
<dbReference type="InterPro" id="IPR001609">
    <property type="entry name" value="Myosin_head_motor_dom-like"/>
</dbReference>
<dbReference type="Gene3D" id="1.20.58.530">
    <property type="match status" value="1"/>
</dbReference>
<feature type="domain" description="Myosin motor" evidence="19">
    <location>
        <begin position="636"/>
        <end position="1315"/>
    </location>
</feature>
<evidence type="ECO:0000313" key="22">
    <source>
        <dbReference type="Proteomes" id="UP000736335"/>
    </source>
</evidence>
<dbReference type="InterPro" id="IPR024660">
    <property type="entry name" value="UCS_central_dom"/>
</dbReference>